<evidence type="ECO:0000256" key="8">
    <source>
        <dbReference type="ARBA" id="ARBA00022927"/>
    </source>
</evidence>
<comment type="similarity">
    <text evidence="3">Belongs to the type III secretion exporter family.</text>
</comment>
<evidence type="ECO:0000256" key="13">
    <source>
        <dbReference type="NCBIfam" id="TIGR01400"/>
    </source>
</evidence>
<keyword evidence="7" id="KW-1005">Bacterial flagellum biogenesis</keyword>
<protein>
    <recommendedName>
        <fullName evidence="13 14">Flagellar biosynthetic protein FliR</fullName>
    </recommendedName>
</protein>
<sequence length="614" mass="69161">MVNTLYFLAIFLVFLRMSTFFMVIPSFFAKGIPNTFKIFFVMILSYILINTVDYNSVSLINNTYMLVMYCINEVVTGLTLGFVTSIIFYVMSLAGSLMDIHIGLSMLSMYDPNTQSTNTLFAKLINWIAIIIFFVTDVHHVVIGQLVQSYSVVKMGKSIIYQETISAVFNDFTQYFIIGIKIALPITFIILMTDVVLGLISRTVPQIQVMILGMPIKILVGVISVIVGLPVIINFIVSAFNNIPDAFKGIYNAMPMVMPLFFIFASDDKTEEATPKKLSDARKKGQVARSKDLGLAITLAACTVVILVLGGSIAKVLRDTLVYYLSKNFKTDFSELFISHEIMTAMLQMAKAFLPMALIIMVSGIIASIIQTGFMFTKEGLKPSFSKLNPINGLKNMFSMRSLVDLIKNLAVVSVVSYVGYLFIKENYYTILQFGNVYMPDIGKEMQTLVVDIFKQITLVIVVIAILDFVYQKFKYKKDMKMTKEEVKEEYKQSEGDPQIKSKIKQKQREIASRRMMQAVPDATVVITNPTHYAVALKYTEGQMESPKVVAKGADFVALKIKEKAQESEVPIIENKPLARLIYDKVEIDEEIPQEMYQAVAEVLAIVFKMQNKH</sequence>
<dbReference type="Gene3D" id="6.10.250.2080">
    <property type="match status" value="1"/>
</dbReference>
<gene>
    <name evidence="15" type="ORF">FYJ33_06620</name>
</gene>
<feature type="transmembrane region" description="Helical" evidence="14">
    <location>
        <begin position="249"/>
        <end position="266"/>
    </location>
</feature>
<dbReference type="Pfam" id="PF01311">
    <property type="entry name" value="Bac_export_1"/>
    <property type="match status" value="1"/>
</dbReference>
<feature type="transmembrane region" description="Helical" evidence="14">
    <location>
        <begin position="74"/>
        <end position="104"/>
    </location>
</feature>
<feature type="transmembrane region" description="Helical" evidence="14">
    <location>
        <begin position="36"/>
        <end position="54"/>
    </location>
</feature>
<dbReference type="RefSeq" id="WP_154530971.1">
    <property type="nucleotide sequence ID" value="NZ_VULX01000007.1"/>
</dbReference>
<dbReference type="GO" id="GO:0005886">
    <property type="term" value="C:plasma membrane"/>
    <property type="evidence" value="ECO:0007669"/>
    <property type="project" value="UniProtKB-SubCell"/>
</dbReference>
<comment type="subcellular location">
    <subcellularLocation>
        <location evidence="14">Cell membrane</location>
        <topology evidence="14">Multi-pass membrane protein</topology>
    </subcellularLocation>
    <subcellularLocation>
        <location evidence="14">Bacterial flagellum basal body</location>
    </subcellularLocation>
</comment>
<dbReference type="SUPFAM" id="SSF160544">
    <property type="entry name" value="EscU C-terminal domain-like"/>
    <property type="match status" value="1"/>
</dbReference>
<feature type="transmembrane region" description="Helical" evidence="14">
    <location>
        <begin position="293"/>
        <end position="314"/>
    </location>
</feature>
<reference evidence="15 16" key="1">
    <citation type="submission" date="2019-08" db="EMBL/GenBank/DDBJ databases">
        <title>In-depth cultivation of the pig gut microbiome towards novel bacterial diversity and tailored functional studies.</title>
        <authorList>
            <person name="Wylensek D."/>
            <person name="Hitch T.C.A."/>
            <person name="Clavel T."/>
        </authorList>
    </citation>
    <scope>NUCLEOTIDE SEQUENCE [LARGE SCALE GENOMIC DNA]</scope>
    <source>
        <strain evidence="15 16">WCA-383-APC-5B</strain>
    </source>
</reference>
<proteinExistence type="inferred from homology"/>
<dbReference type="PANTHER" id="PTHR30531">
    <property type="entry name" value="FLAGELLAR BIOSYNTHETIC PROTEIN FLHB"/>
    <property type="match status" value="1"/>
</dbReference>
<keyword evidence="5 14" id="KW-1003">Cell membrane</keyword>
<dbReference type="AlphaFoldDB" id="A0A7X2MXW0"/>
<dbReference type="InterPro" id="IPR029025">
    <property type="entry name" value="T3SS_substrate_exporter_C"/>
</dbReference>
<dbReference type="Proteomes" id="UP000460287">
    <property type="component" value="Unassembled WGS sequence"/>
</dbReference>
<feature type="transmembrane region" description="Helical" evidence="14">
    <location>
        <begin position="353"/>
        <end position="377"/>
    </location>
</feature>
<feature type="transmembrane region" description="Helical" evidence="14">
    <location>
        <begin position="6"/>
        <end position="29"/>
    </location>
</feature>
<evidence type="ECO:0000313" key="16">
    <source>
        <dbReference type="Proteomes" id="UP000460287"/>
    </source>
</evidence>
<dbReference type="Gene3D" id="3.40.1690.10">
    <property type="entry name" value="secretion proteins EscU"/>
    <property type="match status" value="1"/>
</dbReference>
<feature type="transmembrane region" description="Helical" evidence="14">
    <location>
        <begin position="406"/>
        <end position="424"/>
    </location>
</feature>
<evidence type="ECO:0000256" key="10">
    <source>
        <dbReference type="ARBA" id="ARBA00023136"/>
    </source>
</evidence>
<evidence type="ECO:0000256" key="11">
    <source>
        <dbReference type="ARBA" id="ARBA00023143"/>
    </source>
</evidence>
<keyword evidence="6 14" id="KW-0812">Transmembrane</keyword>
<dbReference type="GO" id="GO:0044780">
    <property type="term" value="P:bacterial-type flagellum assembly"/>
    <property type="evidence" value="ECO:0007669"/>
    <property type="project" value="UniProtKB-UniRule"/>
</dbReference>
<evidence type="ECO:0000256" key="12">
    <source>
        <dbReference type="ARBA" id="ARBA00023225"/>
    </source>
</evidence>
<evidence type="ECO:0000256" key="3">
    <source>
        <dbReference type="ARBA" id="ARBA00010690"/>
    </source>
</evidence>
<dbReference type="GO" id="GO:0006605">
    <property type="term" value="P:protein targeting"/>
    <property type="evidence" value="ECO:0007669"/>
    <property type="project" value="UniProtKB-UniRule"/>
</dbReference>
<evidence type="ECO:0000256" key="5">
    <source>
        <dbReference type="ARBA" id="ARBA00022475"/>
    </source>
</evidence>
<keyword evidence="8" id="KW-0653">Protein transport</keyword>
<feature type="transmembrane region" description="Helical" evidence="14">
    <location>
        <begin position="124"/>
        <end position="147"/>
    </location>
</feature>
<evidence type="ECO:0000256" key="2">
    <source>
        <dbReference type="ARBA" id="ARBA00009772"/>
    </source>
</evidence>
<dbReference type="PANTHER" id="PTHR30531:SF12">
    <property type="entry name" value="FLAGELLAR BIOSYNTHETIC PROTEIN FLHB"/>
    <property type="match status" value="1"/>
</dbReference>
<name>A0A7X2MXW0_9CLOT</name>
<keyword evidence="16" id="KW-1185">Reference proteome</keyword>
<evidence type="ECO:0000313" key="15">
    <source>
        <dbReference type="EMBL" id="MSR91089.1"/>
    </source>
</evidence>
<dbReference type="InterPro" id="IPR002010">
    <property type="entry name" value="T3SS_IM_R"/>
</dbReference>
<dbReference type="NCBIfam" id="TIGR00328">
    <property type="entry name" value="flhB"/>
    <property type="match status" value="1"/>
</dbReference>
<keyword evidence="4" id="KW-0813">Transport</keyword>
<dbReference type="NCBIfam" id="NF009411">
    <property type="entry name" value="PRK12772.1"/>
    <property type="match status" value="1"/>
</dbReference>
<dbReference type="GO" id="GO:0009306">
    <property type="term" value="P:protein secretion"/>
    <property type="evidence" value="ECO:0007669"/>
    <property type="project" value="InterPro"/>
</dbReference>
<keyword evidence="11 14" id="KW-0975">Bacterial flagellum</keyword>
<dbReference type="InterPro" id="IPR006303">
    <property type="entry name" value="FliR"/>
</dbReference>
<dbReference type="InterPro" id="IPR006135">
    <property type="entry name" value="T3SS_substrate_exporter"/>
</dbReference>
<dbReference type="NCBIfam" id="TIGR01400">
    <property type="entry name" value="fliR"/>
    <property type="match status" value="1"/>
</dbReference>
<evidence type="ECO:0000256" key="14">
    <source>
        <dbReference type="RuleBase" id="RU362071"/>
    </source>
</evidence>
<feature type="transmembrane region" description="Helical" evidence="14">
    <location>
        <begin position="175"/>
        <end position="197"/>
    </location>
</feature>
<evidence type="ECO:0000256" key="6">
    <source>
        <dbReference type="ARBA" id="ARBA00022692"/>
    </source>
</evidence>
<evidence type="ECO:0000256" key="9">
    <source>
        <dbReference type="ARBA" id="ARBA00022989"/>
    </source>
</evidence>
<feature type="transmembrane region" description="Helical" evidence="14">
    <location>
        <begin position="453"/>
        <end position="471"/>
    </location>
</feature>
<dbReference type="PRINTS" id="PR00950">
    <property type="entry name" value="TYPE3IMSPROT"/>
</dbReference>
<comment type="caution">
    <text evidence="15">The sequence shown here is derived from an EMBL/GenBank/DDBJ whole genome shotgun (WGS) entry which is preliminary data.</text>
</comment>
<feature type="transmembrane region" description="Helical" evidence="14">
    <location>
        <begin position="218"/>
        <end position="237"/>
    </location>
</feature>
<evidence type="ECO:0000256" key="1">
    <source>
        <dbReference type="ARBA" id="ARBA00002578"/>
    </source>
</evidence>
<accession>A0A7X2MXW0</accession>
<evidence type="ECO:0000256" key="7">
    <source>
        <dbReference type="ARBA" id="ARBA00022795"/>
    </source>
</evidence>
<organism evidence="15 16">
    <name type="scientific">Inconstantimicrobium porci</name>
    <dbReference type="NCBI Taxonomy" id="2652291"/>
    <lineage>
        <taxon>Bacteria</taxon>
        <taxon>Bacillati</taxon>
        <taxon>Bacillota</taxon>
        <taxon>Clostridia</taxon>
        <taxon>Eubacteriales</taxon>
        <taxon>Clostridiaceae</taxon>
        <taxon>Inconstantimicrobium</taxon>
    </lineage>
</organism>
<evidence type="ECO:0000256" key="4">
    <source>
        <dbReference type="ARBA" id="ARBA00022448"/>
    </source>
</evidence>
<dbReference type="EMBL" id="VULX01000007">
    <property type="protein sequence ID" value="MSR91089.1"/>
    <property type="molecule type" value="Genomic_DNA"/>
</dbReference>
<dbReference type="Pfam" id="PF01312">
    <property type="entry name" value="Bac_export_2"/>
    <property type="match status" value="1"/>
</dbReference>
<dbReference type="FunFam" id="3.40.1690.10:FF:000001">
    <property type="entry name" value="Flagellar biosynthetic protein FlhB"/>
    <property type="match status" value="1"/>
</dbReference>
<keyword evidence="12" id="KW-1006">Bacterial flagellum protein export</keyword>
<dbReference type="GO" id="GO:0009425">
    <property type="term" value="C:bacterial-type flagellum basal body"/>
    <property type="evidence" value="ECO:0007669"/>
    <property type="project" value="UniProtKB-SubCell"/>
</dbReference>
<keyword evidence="10 14" id="KW-0472">Membrane</keyword>
<comment type="similarity">
    <text evidence="2 14">Belongs to the FliR/MopE/SpaR family.</text>
</comment>
<comment type="function">
    <text evidence="1 14">Role in flagellar biosynthesis.</text>
</comment>
<keyword evidence="9 14" id="KW-1133">Transmembrane helix</keyword>
<dbReference type="InterPro" id="IPR006136">
    <property type="entry name" value="FlhB"/>
</dbReference>